<feature type="compositionally biased region" description="Basic and acidic residues" evidence="1">
    <location>
        <begin position="76"/>
        <end position="88"/>
    </location>
</feature>
<feature type="compositionally biased region" description="Basic and acidic residues" evidence="1">
    <location>
        <begin position="55"/>
        <end position="64"/>
    </location>
</feature>
<organism evidence="2 3">
    <name type="scientific">Bacterioplanes sanyensis</name>
    <dbReference type="NCBI Taxonomy" id="1249553"/>
    <lineage>
        <taxon>Bacteria</taxon>
        <taxon>Pseudomonadati</taxon>
        <taxon>Pseudomonadota</taxon>
        <taxon>Gammaproteobacteria</taxon>
        <taxon>Oceanospirillales</taxon>
        <taxon>Oceanospirillaceae</taxon>
        <taxon>Bacterioplanes</taxon>
    </lineage>
</organism>
<name>A0A222FNF7_9GAMM</name>
<evidence type="ECO:0000313" key="3">
    <source>
        <dbReference type="Proteomes" id="UP000202440"/>
    </source>
</evidence>
<evidence type="ECO:0000313" key="2">
    <source>
        <dbReference type="EMBL" id="ASP39753.1"/>
    </source>
</evidence>
<protein>
    <submittedName>
        <fullName evidence="2">Uncharacterized protein</fullName>
    </submittedName>
</protein>
<evidence type="ECO:0000256" key="1">
    <source>
        <dbReference type="SAM" id="MobiDB-lite"/>
    </source>
</evidence>
<keyword evidence="3" id="KW-1185">Reference proteome</keyword>
<dbReference type="RefSeq" id="WP_094060928.1">
    <property type="nucleotide sequence ID" value="NZ_CP022530.1"/>
</dbReference>
<gene>
    <name evidence="2" type="ORF">CHH28_14200</name>
</gene>
<dbReference type="OrthoDB" id="6121118at2"/>
<dbReference type="Proteomes" id="UP000202440">
    <property type="component" value="Chromosome"/>
</dbReference>
<sequence length="101" mass="11851">MTRKKKTRSLKRIHNVKTGNRSKLKRSLGNDRQASKRIKGRRTLSVYEKFLQENPEAKERDKLQAAKAPVAAKTTRQPEDKREPEKDLLSQLDQQNFDDIY</sequence>
<feature type="region of interest" description="Disordered" evidence="1">
    <location>
        <begin position="55"/>
        <end position="101"/>
    </location>
</feature>
<dbReference type="KEGG" id="bsan:CHH28_14200"/>
<reference evidence="2 3" key="1">
    <citation type="submission" date="2017-07" db="EMBL/GenBank/DDBJ databases">
        <title>Annotated genome sequence of Bacterioplanes sanyensis isolated from Red Sea.</title>
        <authorList>
            <person name="Rehman Z.U."/>
        </authorList>
    </citation>
    <scope>NUCLEOTIDE SEQUENCE [LARGE SCALE GENOMIC DNA]</scope>
    <source>
        <strain evidence="2 3">NV9</strain>
    </source>
</reference>
<dbReference type="EMBL" id="CP022530">
    <property type="protein sequence ID" value="ASP39753.1"/>
    <property type="molecule type" value="Genomic_DNA"/>
</dbReference>
<accession>A0A222FNF7</accession>
<dbReference type="AlphaFoldDB" id="A0A222FNF7"/>
<feature type="compositionally biased region" description="Polar residues" evidence="1">
    <location>
        <begin position="91"/>
        <end position="101"/>
    </location>
</feature>
<feature type="compositionally biased region" description="Basic residues" evidence="1">
    <location>
        <begin position="1"/>
        <end position="26"/>
    </location>
</feature>
<proteinExistence type="predicted"/>
<feature type="region of interest" description="Disordered" evidence="1">
    <location>
        <begin position="1"/>
        <end position="40"/>
    </location>
</feature>